<dbReference type="KEGG" id="etd:ETAF_3203"/>
<evidence type="ECO:0000256" key="2">
    <source>
        <dbReference type="ARBA" id="ARBA00006171"/>
    </source>
</evidence>
<evidence type="ECO:0000313" key="6">
    <source>
        <dbReference type="Proteomes" id="UP000002230"/>
    </source>
</evidence>
<reference evidence="6" key="1">
    <citation type="submission" date="2010-08" db="EMBL/GenBank/DDBJ databases">
        <title>Genome comparisons of Edwardsiella bacteria analysed using deep sequencing technology.</title>
        <authorList>
            <person name="van Soest J.J."/>
            <person name="Henkel C.V."/>
            <person name="Jansen H.J."/>
            <person name="van den Hondel C.A.M.J.J."/>
            <person name="Bloemberg G.V."/>
            <person name="Meijer A.H."/>
            <person name="Spaink H.P."/>
        </authorList>
    </citation>
    <scope>NUCLEOTIDE SEQUENCE [LARGE SCALE GENOMIC DNA]</scope>
    <source>
        <strain evidence="6">FL6-60</strain>
    </source>
</reference>
<evidence type="ECO:0000256" key="4">
    <source>
        <dbReference type="ARBA" id="ARBA00022842"/>
    </source>
</evidence>
<protein>
    <submittedName>
        <fullName evidence="5">Putative phosphatase YieH</fullName>
    </submittedName>
</protein>
<organism evidence="5 6">
    <name type="scientific">Edwardsiella tarda (strain FL6-60)</name>
    <dbReference type="NCBI Taxonomy" id="718251"/>
    <lineage>
        <taxon>Bacteria</taxon>
        <taxon>Pseudomonadati</taxon>
        <taxon>Pseudomonadota</taxon>
        <taxon>Gammaproteobacteria</taxon>
        <taxon>Enterobacterales</taxon>
        <taxon>Hafniaceae</taxon>
        <taxon>Edwardsiella</taxon>
    </lineage>
</organism>
<dbReference type="PANTHER" id="PTHR46193:SF10">
    <property type="entry name" value="6-PHOSPHOGLUCONATE PHOSPHATASE"/>
    <property type="match status" value="1"/>
</dbReference>
<reference evidence="5 6" key="2">
    <citation type="journal article" date="2011" name="BMC Immunol.">
        <title>Comparison of static immersion and intravenous injection systems for exposure of zebrafish embryos to the natural pathogen Edwardsiella tarda.</title>
        <authorList>
            <person name="van Soest J.J."/>
            <person name="Stockhammer O.W."/>
            <person name="Ordas A."/>
            <person name="Bloemberg G.V."/>
            <person name="Spaink H.P."/>
            <person name="Meijer A.H."/>
        </authorList>
    </citation>
    <scope>NUCLEOTIDE SEQUENCE [LARGE SCALE GENOMIC DNA]</scope>
    <source>
        <strain evidence="5 6">FL6-60</strain>
    </source>
</reference>
<dbReference type="Gene3D" id="1.10.150.240">
    <property type="entry name" value="Putative phosphatase, domain 2"/>
    <property type="match status" value="1"/>
</dbReference>
<dbReference type="HOGENOM" id="CLU_045011_13_2_6"/>
<evidence type="ECO:0000256" key="3">
    <source>
        <dbReference type="ARBA" id="ARBA00022723"/>
    </source>
</evidence>
<dbReference type="PANTHER" id="PTHR46193">
    <property type="entry name" value="6-PHOSPHOGLUCONATE PHOSPHATASE"/>
    <property type="match status" value="1"/>
</dbReference>
<dbReference type="SUPFAM" id="SSF56784">
    <property type="entry name" value="HAD-like"/>
    <property type="match status" value="1"/>
</dbReference>
<accession>A0A0H3DXM5</accession>
<proteinExistence type="inferred from homology"/>
<dbReference type="GO" id="GO:0046872">
    <property type="term" value="F:metal ion binding"/>
    <property type="evidence" value="ECO:0007669"/>
    <property type="project" value="UniProtKB-KW"/>
</dbReference>
<sequence length="223" mass="25084">MSSIRCILFDCDGTLVDSEIICSKAYVSMFSRYGITLSLEDIYREFKGVRLYEIIDVIQRRHPFTADRAEMESHYRAEVARLFDSELQPIPHARELLSQVCVPMCTASNGPVSKMQSSLGATGMLPFFGDRLYSGYDIQRWKPQPDLLLHAAHDMGVDIGECILVDDSPAGAQSGIAAGIPVFYFCADPHNPAIDHPLVTAFDDLRQLPQLWRQRGWQLTRDA</sequence>
<dbReference type="Gene3D" id="3.40.50.1000">
    <property type="entry name" value="HAD superfamily/HAD-like"/>
    <property type="match status" value="1"/>
</dbReference>
<dbReference type="SFLD" id="SFLDS00003">
    <property type="entry name" value="Haloacid_Dehalogenase"/>
    <property type="match status" value="1"/>
</dbReference>
<comment type="cofactor">
    <cofactor evidence="1">
        <name>Mg(2+)</name>
        <dbReference type="ChEBI" id="CHEBI:18420"/>
    </cofactor>
</comment>
<dbReference type="Pfam" id="PF00702">
    <property type="entry name" value="Hydrolase"/>
    <property type="match status" value="1"/>
</dbReference>
<evidence type="ECO:0000256" key="1">
    <source>
        <dbReference type="ARBA" id="ARBA00001946"/>
    </source>
</evidence>
<dbReference type="GO" id="GO:0003824">
    <property type="term" value="F:catalytic activity"/>
    <property type="evidence" value="ECO:0007669"/>
    <property type="project" value="UniProtKB-ARBA"/>
</dbReference>
<dbReference type="InterPro" id="IPR036412">
    <property type="entry name" value="HAD-like_sf"/>
</dbReference>
<name>A0A0H3DXM5_EDWTF</name>
<keyword evidence="6" id="KW-1185">Reference proteome</keyword>
<dbReference type="AlphaFoldDB" id="A0A0H3DXM5"/>
<dbReference type="InterPro" id="IPR023214">
    <property type="entry name" value="HAD_sf"/>
</dbReference>
<keyword evidence="3" id="KW-0479">Metal-binding</keyword>
<dbReference type="InterPro" id="IPR051600">
    <property type="entry name" value="Beta-PGM-like"/>
</dbReference>
<dbReference type="PATRIC" id="fig|718251.5.peg.3336"/>
<evidence type="ECO:0000313" key="5">
    <source>
        <dbReference type="EMBL" id="ADM43306.1"/>
    </source>
</evidence>
<keyword evidence="4" id="KW-0460">Magnesium</keyword>
<dbReference type="NCBIfam" id="NF007854">
    <property type="entry name" value="PRK10563.1"/>
    <property type="match status" value="1"/>
</dbReference>
<dbReference type="InterPro" id="IPR006439">
    <property type="entry name" value="HAD-SF_hydro_IA"/>
</dbReference>
<dbReference type="Proteomes" id="UP000002230">
    <property type="component" value="Chromosome"/>
</dbReference>
<comment type="similarity">
    <text evidence="2">Belongs to the HAD-like hydrolase superfamily. CbbY/CbbZ/Gph/YieH family.</text>
</comment>
<gene>
    <name evidence="5" type="primary">yieH</name>
    <name evidence="5" type="ordered locus">ETAF_3203</name>
</gene>
<dbReference type="EMBL" id="CP002154">
    <property type="protein sequence ID" value="ADM43306.1"/>
    <property type="molecule type" value="Genomic_DNA"/>
</dbReference>
<dbReference type="CDD" id="cd07526">
    <property type="entry name" value="HAD_BPGM_like"/>
    <property type="match status" value="1"/>
</dbReference>
<dbReference type="InterPro" id="IPR023198">
    <property type="entry name" value="PGP-like_dom2"/>
</dbReference>
<dbReference type="NCBIfam" id="TIGR01509">
    <property type="entry name" value="HAD-SF-IA-v3"/>
    <property type="match status" value="1"/>
</dbReference>
<dbReference type="SFLD" id="SFLDG01129">
    <property type="entry name" value="C1.5:_HAD__Beta-PGM__Phosphata"/>
    <property type="match status" value="1"/>
</dbReference>